<dbReference type="KEGG" id="cel:CELE_C39B5.1"/>
<dbReference type="InParanoid" id="Q9N5W5"/>
<evidence type="ECO:0000313" key="3">
    <source>
        <dbReference type="Proteomes" id="UP000001940"/>
    </source>
</evidence>
<feature type="transmembrane region" description="Helical" evidence="1">
    <location>
        <begin position="149"/>
        <end position="169"/>
    </location>
</feature>
<feature type="transmembrane region" description="Helical" evidence="1">
    <location>
        <begin position="95"/>
        <end position="114"/>
    </location>
</feature>
<dbReference type="Pfam" id="PF10325">
    <property type="entry name" value="7TM_GPCR_Srz"/>
    <property type="match status" value="1"/>
</dbReference>
<dbReference type="InterPro" id="IPR018817">
    <property type="entry name" value="7TM_GPCR_serpentine_rcpt_Srz"/>
</dbReference>
<protein>
    <submittedName>
        <fullName evidence="2">Serpentine Receptor, class Z</fullName>
    </submittedName>
</protein>
<accession>Q9N5W5</accession>
<feature type="transmembrane region" description="Helical" evidence="1">
    <location>
        <begin position="21"/>
        <end position="45"/>
    </location>
</feature>
<dbReference type="PANTHER" id="PTHR31720:SF3">
    <property type="entry name" value="SERPENTINE RECEPTOR, CLASS Z-RELATED"/>
    <property type="match status" value="1"/>
</dbReference>
<keyword evidence="3" id="KW-1185">Reference proteome</keyword>
<evidence type="ECO:0000313" key="2">
    <source>
        <dbReference type="EMBL" id="CCD67048.1"/>
    </source>
</evidence>
<keyword evidence="1" id="KW-0472">Membrane</keyword>
<evidence type="ECO:0000313" key="4">
    <source>
        <dbReference type="WormBase" id="C39B5.1"/>
    </source>
</evidence>
<feature type="transmembrane region" description="Helical" evidence="1">
    <location>
        <begin position="65"/>
        <end position="88"/>
    </location>
</feature>
<organism evidence="2 3">
    <name type="scientific">Caenorhabditis elegans</name>
    <dbReference type="NCBI Taxonomy" id="6239"/>
    <lineage>
        <taxon>Eukaryota</taxon>
        <taxon>Metazoa</taxon>
        <taxon>Ecdysozoa</taxon>
        <taxon>Nematoda</taxon>
        <taxon>Chromadorea</taxon>
        <taxon>Rhabditida</taxon>
        <taxon>Rhabditina</taxon>
        <taxon>Rhabditomorpha</taxon>
        <taxon>Rhabditoidea</taxon>
        <taxon>Rhabditidae</taxon>
        <taxon>Peloderinae</taxon>
        <taxon>Caenorhabditis</taxon>
    </lineage>
</organism>
<keyword evidence="2" id="KW-0675">Receptor</keyword>
<feature type="transmembrane region" description="Helical" evidence="1">
    <location>
        <begin position="231"/>
        <end position="256"/>
    </location>
</feature>
<dbReference type="PaxDb" id="6239-C39B5.1"/>
<dbReference type="WormBase" id="C39B5.1">
    <property type="protein sequence ID" value="CE37211"/>
    <property type="gene ID" value="WBGene00016519"/>
    <property type="gene designation" value="srz-56"/>
</dbReference>
<dbReference type="CTD" id="183321"/>
<dbReference type="AGR" id="WB:WBGene00016519"/>
<sequence>MNSTSFFDQLQDIQYAYNFTSFLMLLPIPCFLIVNVLITPFYMFVYKQNIKRDEKMPIFPLMNHFYKMTRTTTVIILFIILGLFMCFFTQSKNRIFALASLFPVLLLMESLVILTQVYHWLIFLLAAERAIIYFFPSSEKRVLSILKSIHANIHYIYIYHLLIILMLKIGFRRGRMFKNAYWYNPELLFWSWHMLGYILLIISALLYLPIMISVRKLSHLASAQENKPQKYIFWQTMIVVIFQLISLVQSLTLVLINKETEEIDMVLLTFTMMIMDTAYAPLIIQTCYLGCNKRNVKMLVTSRNLKKLVIVVCDSNDSAVHATVCNSYFHYVICISDWPSGKHLKSRKPDLKREFY</sequence>
<name>Q9N5W5_CAEEL</name>
<dbReference type="AlphaFoldDB" id="Q9N5W5"/>
<dbReference type="Proteomes" id="UP000001940">
    <property type="component" value="Chromosome III"/>
</dbReference>
<keyword evidence="1" id="KW-0812">Transmembrane</keyword>
<keyword evidence="1" id="KW-1133">Transmembrane helix</keyword>
<evidence type="ECO:0000256" key="1">
    <source>
        <dbReference type="SAM" id="Phobius"/>
    </source>
</evidence>
<dbReference type="HOGENOM" id="CLU_056063_2_1_1"/>
<dbReference type="PhylomeDB" id="Q9N5W5"/>
<dbReference type="EMBL" id="BX284603">
    <property type="protein sequence ID" value="CCD67048.1"/>
    <property type="molecule type" value="Genomic_DNA"/>
</dbReference>
<feature type="transmembrane region" description="Helical" evidence="1">
    <location>
        <begin position="189"/>
        <end position="210"/>
    </location>
</feature>
<dbReference type="Bgee" id="WBGene00016519">
    <property type="expression patterns" value="Expressed in adult organism"/>
</dbReference>
<dbReference type="RefSeq" id="NP_497520.2">
    <property type="nucleotide sequence ID" value="NM_065119.2"/>
</dbReference>
<reference evidence="2 3" key="1">
    <citation type="journal article" date="1998" name="Science">
        <title>Genome sequence of the nematode C. elegans: a platform for investigating biology.</title>
        <authorList>
            <consortium name="The C. elegans sequencing consortium"/>
            <person name="Sulson J.E."/>
            <person name="Waterston R."/>
        </authorList>
    </citation>
    <scope>NUCLEOTIDE SEQUENCE [LARGE SCALE GENOMIC DNA]</scope>
    <source>
        <strain evidence="2 3">Bristol N2</strain>
    </source>
</reference>
<dbReference type="PANTHER" id="PTHR31720">
    <property type="entry name" value="SERPENTINE RECEPTOR, CLASS Z-RELATED"/>
    <property type="match status" value="1"/>
</dbReference>
<dbReference type="OMA" id="YVICISD"/>
<dbReference type="UCSC" id="C39B5.1">
    <property type="organism name" value="c. elegans"/>
</dbReference>
<feature type="transmembrane region" description="Helical" evidence="1">
    <location>
        <begin position="268"/>
        <end position="289"/>
    </location>
</feature>
<proteinExistence type="predicted"/>
<dbReference type="GeneID" id="183321"/>
<gene>
    <name evidence="2 4" type="primary">srz-56</name>
    <name evidence="4" type="ORF">C39B5.1</name>
    <name evidence="2" type="ORF">CELE_C39B5.1</name>
</gene>